<dbReference type="PANTHER" id="PTHR47901:SF8">
    <property type="entry name" value="CASPASE-3"/>
    <property type="match status" value="1"/>
</dbReference>
<dbReference type="Pfam" id="PF00656">
    <property type="entry name" value="Peptidase_C14"/>
    <property type="match status" value="1"/>
</dbReference>
<dbReference type="InterPro" id="IPR001309">
    <property type="entry name" value="Pept_C14_p20"/>
</dbReference>
<protein>
    <submittedName>
        <fullName evidence="9">Caspase-2</fullName>
    </submittedName>
</protein>
<dbReference type="InterPro" id="IPR029030">
    <property type="entry name" value="Caspase-like_dom_sf"/>
</dbReference>
<dbReference type="AlphaFoldDB" id="Q0Z855"/>
<accession>Q0Z855</accession>
<dbReference type="GO" id="GO:0006915">
    <property type="term" value="P:apoptotic process"/>
    <property type="evidence" value="ECO:0007669"/>
    <property type="project" value="UniProtKB-KW"/>
</dbReference>
<comment type="similarity">
    <text evidence="1 5">Belongs to the peptidase C14A family.</text>
</comment>
<name>Q0Z855_HAELO</name>
<evidence type="ECO:0000259" key="7">
    <source>
        <dbReference type="PROSITE" id="PS50207"/>
    </source>
</evidence>
<reference evidence="9" key="1">
    <citation type="journal article" date="2007" name="J. Vet. Med. Sci.">
        <title>Molecular cloning of two caspase-like genes from the hard tick Haemaphysalis longicornis.</title>
        <authorList>
            <person name="Tanaka M."/>
            <person name="Liao M."/>
            <person name="Zhou J."/>
            <person name="Nishikawa Y."/>
            <person name="Xuan X."/>
            <person name="Fujisaki K."/>
        </authorList>
    </citation>
    <scope>NUCLEOTIDE SEQUENCE</scope>
</reference>
<dbReference type="InterPro" id="IPR002398">
    <property type="entry name" value="Pept_C14"/>
</dbReference>
<evidence type="ECO:0000256" key="3">
    <source>
        <dbReference type="ARBA" id="ARBA00022703"/>
    </source>
</evidence>
<evidence type="ECO:0000256" key="6">
    <source>
        <dbReference type="SAM" id="MobiDB-lite"/>
    </source>
</evidence>
<dbReference type="Gene3D" id="3.40.50.1460">
    <property type="match status" value="1"/>
</dbReference>
<dbReference type="PRINTS" id="PR00376">
    <property type="entry name" value="IL1BCENZYME"/>
</dbReference>
<keyword evidence="3" id="KW-0053">Apoptosis</keyword>
<evidence type="ECO:0000256" key="4">
    <source>
        <dbReference type="ARBA" id="ARBA00022801"/>
    </source>
</evidence>
<dbReference type="InterPro" id="IPR002138">
    <property type="entry name" value="Pept_C14_p10"/>
</dbReference>
<dbReference type="InterPro" id="IPR015917">
    <property type="entry name" value="Pept_C14A"/>
</dbReference>
<dbReference type="EMBL" id="DQ666174">
    <property type="protein sequence ID" value="ABG48665.1"/>
    <property type="molecule type" value="mRNA"/>
</dbReference>
<dbReference type="GO" id="GO:0004197">
    <property type="term" value="F:cysteine-type endopeptidase activity"/>
    <property type="evidence" value="ECO:0007669"/>
    <property type="project" value="InterPro"/>
</dbReference>
<evidence type="ECO:0000313" key="9">
    <source>
        <dbReference type="EMBL" id="ABG48665.1"/>
    </source>
</evidence>
<dbReference type="PROSITE" id="PS50208">
    <property type="entry name" value="CASPASE_P20"/>
    <property type="match status" value="1"/>
</dbReference>
<feature type="region of interest" description="Disordered" evidence="6">
    <location>
        <begin position="167"/>
        <end position="198"/>
    </location>
</feature>
<evidence type="ECO:0000259" key="8">
    <source>
        <dbReference type="PROSITE" id="PS50208"/>
    </source>
</evidence>
<evidence type="ECO:0000256" key="5">
    <source>
        <dbReference type="RuleBase" id="RU003971"/>
    </source>
</evidence>
<dbReference type="PROSITE" id="PS50207">
    <property type="entry name" value="CASPASE_P10"/>
    <property type="match status" value="1"/>
</dbReference>
<dbReference type="SUPFAM" id="SSF52129">
    <property type="entry name" value="Caspase-like"/>
    <property type="match status" value="1"/>
</dbReference>
<dbReference type="VEuPathDB" id="VectorBase:HLOH_046630"/>
<keyword evidence="2" id="KW-0645">Protease</keyword>
<dbReference type="InterPro" id="IPR011600">
    <property type="entry name" value="Pept_C14_caspase"/>
</dbReference>
<organism evidence="9">
    <name type="scientific">Haemaphysalis longicornis</name>
    <name type="common">Bush tick</name>
    <dbReference type="NCBI Taxonomy" id="44386"/>
    <lineage>
        <taxon>Eukaryota</taxon>
        <taxon>Metazoa</taxon>
        <taxon>Ecdysozoa</taxon>
        <taxon>Arthropoda</taxon>
        <taxon>Chelicerata</taxon>
        <taxon>Arachnida</taxon>
        <taxon>Acari</taxon>
        <taxon>Parasitiformes</taxon>
        <taxon>Ixodida</taxon>
        <taxon>Ixodoidea</taxon>
        <taxon>Ixodidae</taxon>
        <taxon>Haemaphysalinae</taxon>
        <taxon>Haemaphysalis</taxon>
    </lineage>
</organism>
<dbReference type="OrthoDB" id="6044770at2759"/>
<sequence length="340" mass="38349">MLRVVPANELKIGPEIYSMTRNPRGSCIIVNNADFHDHSLRCREGSQLDVDRMAGLFRQLHFNVSIASNLSAKETKDLLRGFQKAETQKDAECLAVILMSHGEDGVLYGSDGEKLHLDRDVYQLFDNENCPNLRGKPKLFFIPGSRGCMWDNGIHGLLETPGANEVSHEHSEARSCEAPPRDDKSCHVPETASTVEERPEHCLPSSWQERKPETGCSDMYIAYATRPGYVSLKNEIIGSWFLSAVSEVFSQHACTLSLDGLMRRVSQNVMDRSAHDGSKQTPSVTTIGWRKELYFNPGHHAQSKISVSADRFFLLSVWAPYLIGTHTKNKVKRIYWVKDW</sequence>
<dbReference type="PANTHER" id="PTHR47901">
    <property type="entry name" value="CASPASE RECRUITMENT DOMAIN-CONTAINING PROTEIN 18"/>
    <property type="match status" value="1"/>
</dbReference>
<proteinExistence type="evidence at transcript level"/>
<feature type="domain" description="Caspase family p10" evidence="7">
    <location>
        <begin position="217"/>
        <end position="297"/>
    </location>
</feature>
<feature type="compositionally biased region" description="Basic and acidic residues" evidence="6">
    <location>
        <begin position="167"/>
        <end position="187"/>
    </location>
</feature>
<evidence type="ECO:0000256" key="2">
    <source>
        <dbReference type="ARBA" id="ARBA00022670"/>
    </source>
</evidence>
<feature type="domain" description="Caspase family p20" evidence="8">
    <location>
        <begin position="23"/>
        <end position="147"/>
    </location>
</feature>
<dbReference type="GO" id="GO:0006508">
    <property type="term" value="P:proteolysis"/>
    <property type="evidence" value="ECO:0007669"/>
    <property type="project" value="UniProtKB-KW"/>
</dbReference>
<dbReference type="SMART" id="SM00115">
    <property type="entry name" value="CASc"/>
    <property type="match status" value="1"/>
</dbReference>
<evidence type="ECO:0000256" key="1">
    <source>
        <dbReference type="ARBA" id="ARBA00010134"/>
    </source>
</evidence>
<keyword evidence="4" id="KW-0378">Hydrolase</keyword>